<evidence type="ECO:0000313" key="3">
    <source>
        <dbReference type="Proteomes" id="UP000544054"/>
    </source>
</evidence>
<dbReference type="Proteomes" id="UP000544054">
    <property type="component" value="Unassembled WGS sequence"/>
</dbReference>
<accession>A0A7Y0ANS4</accession>
<gene>
    <name evidence="2" type="ORF">HHL23_13200</name>
</gene>
<feature type="chain" id="PRO_5030999288" evidence="1">
    <location>
        <begin position="19"/>
        <end position="176"/>
    </location>
</feature>
<sequence length="176" mass="21177">MRKIVLLFLIFFKTSIFCQTGFVSNISTKLKHIHAEVGDKVGVKFTEVLNYNASDFIKKLTAQTITLNDFDFKILENNSLLSDKKQKEYLKDFCEKNNIEKIIILYRNPFFTQYSPYENLYRLKFDFGILTQERKKKTIYYINRMILAYYNIKEINYCPSFYQEKIHYIKNITKEM</sequence>
<keyword evidence="1" id="KW-0732">Signal</keyword>
<protein>
    <submittedName>
        <fullName evidence="2">Uncharacterized protein</fullName>
    </submittedName>
</protein>
<keyword evidence="3" id="KW-1185">Reference proteome</keyword>
<dbReference type="RefSeq" id="WP_169235256.1">
    <property type="nucleotide sequence ID" value="NZ_JABBGI010000015.1"/>
</dbReference>
<evidence type="ECO:0000313" key="2">
    <source>
        <dbReference type="EMBL" id="NML70743.1"/>
    </source>
</evidence>
<evidence type="ECO:0000256" key="1">
    <source>
        <dbReference type="SAM" id="SignalP"/>
    </source>
</evidence>
<comment type="caution">
    <text evidence="2">The sequence shown here is derived from an EMBL/GenBank/DDBJ whole genome shotgun (WGS) entry which is preliminary data.</text>
</comment>
<feature type="signal peptide" evidence="1">
    <location>
        <begin position="1"/>
        <end position="18"/>
    </location>
</feature>
<proteinExistence type="predicted"/>
<organism evidence="2 3">
    <name type="scientific">Chryseobacterium antibioticum</name>
    <dbReference type="NCBI Taxonomy" id="2728847"/>
    <lineage>
        <taxon>Bacteria</taxon>
        <taxon>Pseudomonadati</taxon>
        <taxon>Bacteroidota</taxon>
        <taxon>Flavobacteriia</taxon>
        <taxon>Flavobacteriales</taxon>
        <taxon>Weeksellaceae</taxon>
        <taxon>Chryseobacterium group</taxon>
        <taxon>Chryseobacterium</taxon>
    </lineage>
</organism>
<name>A0A7Y0ANS4_9FLAO</name>
<reference evidence="2 3" key="1">
    <citation type="submission" date="2020-04" db="EMBL/GenBank/DDBJ databases">
        <title>Chryseobacterium sp. RP-3-3 sp. nov., isolated from Jeju soil.</title>
        <authorList>
            <person name="Dahal R.H."/>
        </authorList>
    </citation>
    <scope>NUCLEOTIDE SEQUENCE [LARGE SCALE GENOMIC DNA]</scope>
    <source>
        <strain evidence="2 3">RP-3-3</strain>
    </source>
</reference>
<dbReference type="EMBL" id="JABBGI010000015">
    <property type="protein sequence ID" value="NML70743.1"/>
    <property type="molecule type" value="Genomic_DNA"/>
</dbReference>
<dbReference type="AlphaFoldDB" id="A0A7Y0ANS4"/>